<proteinExistence type="predicted"/>
<dbReference type="VEuPathDB" id="FungiDB:CTRG_05522"/>
<name>C5MHG8_CANTT</name>
<accession>C5MHG8</accession>
<dbReference type="OrthoDB" id="4019681at2759"/>
<gene>
    <name evidence="1" type="ORF">CTRG_05522</name>
</gene>
<dbReference type="KEGG" id="ctp:CTRG_05522"/>
<dbReference type="GeneID" id="8300656"/>
<protein>
    <submittedName>
        <fullName evidence="1">Uncharacterized protein</fullName>
    </submittedName>
</protein>
<evidence type="ECO:0000313" key="2">
    <source>
        <dbReference type="Proteomes" id="UP000002037"/>
    </source>
</evidence>
<dbReference type="AlphaFoldDB" id="C5MHG8"/>
<dbReference type="EMBL" id="GG692402">
    <property type="protein sequence ID" value="EER31070.1"/>
    <property type="molecule type" value="Genomic_DNA"/>
</dbReference>
<sequence>MINSYLQKLLEQRFPTPDLSCSTPKDFANEKLRVNKDSSILLHDEILASSIPVEPHPAFEYEIISSKYFVSPQEEPQNHSDRTLDTLNRVVKFRSCPTVNCDDSVNINYCINEQIECTDFTTVELKTSDLKHESSFLIEIPKLLHVPKSTVIYDLPEWNTSDSLNVFDIEPEAIQIPDKFISDVIPKIIDYEMNSIAKYQLDPCIIQNQSKQNIPHWKLAKWSLNYEYHYPNIKSFIQFIIDQNRITESSKYFVYPVTRFDHDHTKKRSIHRLREFFMKHFHDDELWQLPKHILIEEMSWNPFGFDLEWFIDRHVEEVVDVGQINQLSKITVWREPKLKYIPTKEDLVNDPYDSIHEEPPKEPPPTHSVQTQFQTNMATYQNDTAEIEKLASLRKKRRIGVDSSIILPPEISTLSFVHHNNTLTEEESFSIPEPSEISKEEKETINYNFSSTQYIIINQTLWDMDYQLANRLNDTIQIIESKLSYPIDIIINASIGIVITSSEYLIQVDSDNNFLILKELIHCKMYLSEVYVVATISNPWFLEHCGENFQKLQILALGFDIKIVLVIKEELFQYIIDLINLEGPEVVNNFIDQTSQECSFLCECGLSYFQSIRIIEEFGFHEFITSNIQVKLDRFSNIIPSELLVCI</sequence>
<keyword evidence="2" id="KW-1185">Reference proteome</keyword>
<organism evidence="1 2">
    <name type="scientific">Candida tropicalis (strain ATCC MYA-3404 / T1)</name>
    <name type="common">Yeast</name>
    <dbReference type="NCBI Taxonomy" id="294747"/>
    <lineage>
        <taxon>Eukaryota</taxon>
        <taxon>Fungi</taxon>
        <taxon>Dikarya</taxon>
        <taxon>Ascomycota</taxon>
        <taxon>Saccharomycotina</taxon>
        <taxon>Pichiomycetes</taxon>
        <taxon>Debaryomycetaceae</taxon>
        <taxon>Candida/Lodderomyces clade</taxon>
        <taxon>Candida</taxon>
    </lineage>
</organism>
<dbReference type="HOGENOM" id="CLU_425770_0_0_1"/>
<dbReference type="RefSeq" id="XP_002551224.1">
    <property type="nucleotide sequence ID" value="XM_002551178.1"/>
</dbReference>
<dbReference type="Proteomes" id="UP000002037">
    <property type="component" value="Unassembled WGS sequence"/>
</dbReference>
<evidence type="ECO:0000313" key="1">
    <source>
        <dbReference type="EMBL" id="EER31070.1"/>
    </source>
</evidence>
<reference evidence="1 2" key="1">
    <citation type="journal article" date="2009" name="Nature">
        <title>Evolution of pathogenicity and sexual reproduction in eight Candida genomes.</title>
        <authorList>
            <person name="Butler G."/>
            <person name="Rasmussen M.D."/>
            <person name="Lin M.F."/>
            <person name="Santos M.A."/>
            <person name="Sakthikumar S."/>
            <person name="Munro C.A."/>
            <person name="Rheinbay E."/>
            <person name="Grabherr M."/>
            <person name="Forche A."/>
            <person name="Reedy J.L."/>
            <person name="Agrafioti I."/>
            <person name="Arnaud M.B."/>
            <person name="Bates S."/>
            <person name="Brown A.J."/>
            <person name="Brunke S."/>
            <person name="Costanzo M.C."/>
            <person name="Fitzpatrick D.A."/>
            <person name="de Groot P.W."/>
            <person name="Harris D."/>
            <person name="Hoyer L.L."/>
            <person name="Hube B."/>
            <person name="Klis F.M."/>
            <person name="Kodira C."/>
            <person name="Lennard N."/>
            <person name="Logue M.E."/>
            <person name="Martin R."/>
            <person name="Neiman A.M."/>
            <person name="Nikolaou E."/>
            <person name="Quail M.A."/>
            <person name="Quinn J."/>
            <person name="Santos M.C."/>
            <person name="Schmitzberger F.F."/>
            <person name="Sherlock G."/>
            <person name="Shah P."/>
            <person name="Silverstein K.A."/>
            <person name="Skrzypek M.S."/>
            <person name="Soll D."/>
            <person name="Staggs R."/>
            <person name="Stansfield I."/>
            <person name="Stumpf M.P."/>
            <person name="Sudbery P.E."/>
            <person name="Srikantha T."/>
            <person name="Zeng Q."/>
            <person name="Berman J."/>
            <person name="Berriman M."/>
            <person name="Heitman J."/>
            <person name="Gow N.A."/>
            <person name="Lorenz M.C."/>
            <person name="Birren B.W."/>
            <person name="Kellis M."/>
            <person name="Cuomo C.A."/>
        </authorList>
    </citation>
    <scope>NUCLEOTIDE SEQUENCE [LARGE SCALE GENOMIC DNA]</scope>
    <source>
        <strain evidence="2">ATCC MYA-3404 / T1</strain>
    </source>
</reference>